<dbReference type="STRING" id="1126212.K2QWK7"/>
<dbReference type="InterPro" id="IPR011009">
    <property type="entry name" value="Kinase-like_dom_sf"/>
</dbReference>
<evidence type="ECO:0000313" key="7">
    <source>
        <dbReference type="EMBL" id="EKG14201.1"/>
    </source>
</evidence>
<dbReference type="SMART" id="SM00220">
    <property type="entry name" value="S_TKc"/>
    <property type="match status" value="1"/>
</dbReference>
<evidence type="ECO:0000256" key="5">
    <source>
        <dbReference type="SAM" id="MobiDB-lite"/>
    </source>
</evidence>
<organism evidence="7 8">
    <name type="scientific">Macrophomina phaseolina (strain MS6)</name>
    <name type="common">Charcoal rot fungus</name>
    <dbReference type="NCBI Taxonomy" id="1126212"/>
    <lineage>
        <taxon>Eukaryota</taxon>
        <taxon>Fungi</taxon>
        <taxon>Dikarya</taxon>
        <taxon>Ascomycota</taxon>
        <taxon>Pezizomycotina</taxon>
        <taxon>Dothideomycetes</taxon>
        <taxon>Dothideomycetes incertae sedis</taxon>
        <taxon>Botryosphaeriales</taxon>
        <taxon>Botryosphaeriaceae</taxon>
        <taxon>Macrophomina</taxon>
    </lineage>
</organism>
<dbReference type="GO" id="GO:0005524">
    <property type="term" value="F:ATP binding"/>
    <property type="evidence" value="ECO:0007669"/>
    <property type="project" value="UniProtKB-KW"/>
</dbReference>
<keyword evidence="2" id="KW-0547">Nucleotide-binding</keyword>
<protein>
    <recommendedName>
        <fullName evidence="6">Protein kinase domain-containing protein</fullName>
    </recommendedName>
</protein>
<evidence type="ECO:0000313" key="8">
    <source>
        <dbReference type="Proteomes" id="UP000007129"/>
    </source>
</evidence>
<keyword evidence="4" id="KW-0067">ATP-binding</keyword>
<feature type="domain" description="Protein kinase" evidence="6">
    <location>
        <begin position="282"/>
        <end position="617"/>
    </location>
</feature>
<dbReference type="GO" id="GO:0005737">
    <property type="term" value="C:cytoplasm"/>
    <property type="evidence" value="ECO:0007669"/>
    <property type="project" value="TreeGrafter"/>
</dbReference>
<reference evidence="7 8" key="1">
    <citation type="journal article" date="2012" name="BMC Genomics">
        <title>Tools to kill: Genome of one of the most destructive plant pathogenic fungi Macrophomina phaseolina.</title>
        <authorList>
            <person name="Islam M.S."/>
            <person name="Haque M.S."/>
            <person name="Islam M.M."/>
            <person name="Emdad E.M."/>
            <person name="Halim A."/>
            <person name="Hossen Q.M.M."/>
            <person name="Hossain M.Z."/>
            <person name="Ahmed B."/>
            <person name="Rahim S."/>
            <person name="Rahman M.S."/>
            <person name="Alam M.M."/>
            <person name="Hou S."/>
            <person name="Wan X."/>
            <person name="Saito J.A."/>
            <person name="Alam M."/>
        </authorList>
    </citation>
    <scope>NUCLEOTIDE SEQUENCE [LARGE SCALE GENOMIC DNA]</scope>
    <source>
        <strain evidence="7 8">MS6</strain>
    </source>
</reference>
<dbReference type="PROSITE" id="PS50011">
    <property type="entry name" value="PROTEIN_KINASE_DOM"/>
    <property type="match status" value="1"/>
</dbReference>
<evidence type="ECO:0000256" key="3">
    <source>
        <dbReference type="ARBA" id="ARBA00022777"/>
    </source>
</evidence>
<keyword evidence="3" id="KW-0418">Kinase</keyword>
<evidence type="ECO:0000256" key="4">
    <source>
        <dbReference type="ARBA" id="ARBA00022840"/>
    </source>
</evidence>
<dbReference type="eggNOG" id="KOG0198">
    <property type="taxonomic scope" value="Eukaryota"/>
</dbReference>
<feature type="compositionally biased region" description="Polar residues" evidence="5">
    <location>
        <begin position="97"/>
        <end position="109"/>
    </location>
</feature>
<accession>K2QWK7</accession>
<dbReference type="SUPFAM" id="SSF56112">
    <property type="entry name" value="Protein kinase-like (PK-like)"/>
    <property type="match status" value="1"/>
</dbReference>
<dbReference type="Gene3D" id="1.10.510.10">
    <property type="entry name" value="Transferase(Phosphotransferase) domain 1"/>
    <property type="match status" value="1"/>
</dbReference>
<dbReference type="PANTHER" id="PTHR11042:SF190">
    <property type="entry name" value="MITOSIS INHIBITOR PROTEIN KINASE MIK1"/>
    <property type="match status" value="1"/>
</dbReference>
<keyword evidence="1" id="KW-0808">Transferase</keyword>
<dbReference type="AlphaFoldDB" id="K2QWK7"/>
<dbReference type="GO" id="GO:0005634">
    <property type="term" value="C:nucleus"/>
    <property type="evidence" value="ECO:0007669"/>
    <property type="project" value="TreeGrafter"/>
</dbReference>
<dbReference type="OrthoDB" id="4062651at2759"/>
<dbReference type="Proteomes" id="UP000007129">
    <property type="component" value="Unassembled WGS sequence"/>
</dbReference>
<dbReference type="PANTHER" id="PTHR11042">
    <property type="entry name" value="EUKARYOTIC TRANSLATION INITIATION FACTOR 2-ALPHA KINASE EIF2-ALPHA KINASE -RELATED"/>
    <property type="match status" value="1"/>
</dbReference>
<evidence type="ECO:0000256" key="2">
    <source>
        <dbReference type="ARBA" id="ARBA00022741"/>
    </source>
</evidence>
<dbReference type="InParanoid" id="K2QWK7"/>
<dbReference type="InterPro" id="IPR000719">
    <property type="entry name" value="Prot_kinase_dom"/>
</dbReference>
<dbReference type="InterPro" id="IPR050339">
    <property type="entry name" value="CC_SR_Kinase"/>
</dbReference>
<feature type="region of interest" description="Disordered" evidence="5">
    <location>
        <begin position="1"/>
        <end position="157"/>
    </location>
</feature>
<dbReference type="Pfam" id="PF00069">
    <property type="entry name" value="Pkinase"/>
    <property type="match status" value="1"/>
</dbReference>
<proteinExistence type="predicted"/>
<feature type="compositionally biased region" description="Low complexity" evidence="5">
    <location>
        <begin position="49"/>
        <end position="65"/>
    </location>
</feature>
<dbReference type="HOGENOM" id="CLU_495194_0_0_1"/>
<dbReference type="VEuPathDB" id="FungiDB:MPH_08654"/>
<dbReference type="GO" id="GO:0004713">
    <property type="term" value="F:protein tyrosine kinase activity"/>
    <property type="evidence" value="ECO:0007669"/>
    <property type="project" value="TreeGrafter"/>
</dbReference>
<feature type="compositionally biased region" description="Polar residues" evidence="5">
    <location>
        <begin position="66"/>
        <end position="85"/>
    </location>
</feature>
<evidence type="ECO:0000256" key="1">
    <source>
        <dbReference type="ARBA" id="ARBA00022679"/>
    </source>
</evidence>
<dbReference type="EMBL" id="AHHD01000365">
    <property type="protein sequence ID" value="EKG14201.1"/>
    <property type="molecule type" value="Genomic_DNA"/>
</dbReference>
<sequence>MQASHYLPGWPTSPPNSTSKHPFLHQTMSVSNFRDDRTWDWPRSPPSPSASSSSSASRSMTPTSSNPWASSVSVVSPDTESSSGSPPGFLPCPTPPSLSRSVTPTTSRCATPVAPQPLSGQKPLFITMGSPGPASPTDDAKQQPKSTDLVPAPTPTPNPFRESIGQGVSLAPLANAILTPALEKQYVHRESPTLISRQGWERSTGQRAYTWALGNSRTALLFLMCDDIAAWRRASFYWLEDSKLPFHEADLEGIATNPKKIVENQWRVMTRELPQNGQHTDLQPREVVPLSQVGVITAPGSEKKSVDKVRWMGDDKGRVFVRKSFTFERHAEKLGLLSQIQKLKTLEHQNIARILSSYSHGATVGFVTTQAQLTLEEYLRHPMAATRPGLLLTWINDLTQALAYIHSMDMMHQSIRPNKILLDGSRILFSAFGISTDGASISPRGSPRSYSGTNLALPSNNNMRPLSDAAYIYAAPEVVARHGQGHRYRTSADIFSLGCVFLEMLTVGKGQTVTNLRGYRAQFSHDHSFHANLDRVTSWRKLLSGLSSGHRDNRINSGLTNGGGHPLKGVGALGTVESRKEDEAAEYQALEWVGAMMNPESAKRPKMRRLAPAMKRLNDTRTVRRRRSFDAGDAAQHVPPPAPTPVAAPLAQLRGATLDSVPRRWGVMAEKESFTEGSLISF</sequence>
<evidence type="ECO:0000259" key="6">
    <source>
        <dbReference type="PROSITE" id="PS50011"/>
    </source>
</evidence>
<dbReference type="GO" id="GO:0110031">
    <property type="term" value="P:negative regulation of G2/MI transition of meiotic cell cycle"/>
    <property type="evidence" value="ECO:0007669"/>
    <property type="project" value="TreeGrafter"/>
</dbReference>
<name>K2QWK7_MACPH</name>
<comment type="caution">
    <text evidence="7">The sequence shown here is derived from an EMBL/GenBank/DDBJ whole genome shotgun (WGS) entry which is preliminary data.</text>
</comment>
<feature type="compositionally biased region" description="Polar residues" evidence="5">
    <location>
        <begin position="15"/>
        <end position="32"/>
    </location>
</feature>
<gene>
    <name evidence="7" type="ORF">MPH_08654</name>
</gene>